<protein>
    <recommendedName>
        <fullName evidence="6">Peptide methionine sulfoxide reductase MsrB</fullName>
        <ecNumber evidence="6">1.8.4.12</ecNumber>
    </recommendedName>
    <alternativeName>
        <fullName evidence="6">Peptide-methionine (R)-S-oxide reductase</fullName>
    </alternativeName>
</protein>
<dbReference type="InterPro" id="IPR000866">
    <property type="entry name" value="AhpC/TSA"/>
</dbReference>
<dbReference type="InterPro" id="IPR002579">
    <property type="entry name" value="Met_Sox_Rdtase_MsrB_dom"/>
</dbReference>
<dbReference type="GO" id="GO:0016209">
    <property type="term" value="F:antioxidant activity"/>
    <property type="evidence" value="ECO:0007669"/>
    <property type="project" value="InterPro"/>
</dbReference>
<name>A0A6C2UMS0_9BACT</name>
<evidence type="ECO:0000256" key="4">
    <source>
        <dbReference type="ARBA" id="ARBA00023002"/>
    </source>
</evidence>
<dbReference type="FunFam" id="2.170.150.20:FF:000001">
    <property type="entry name" value="Peptide methionine sulfoxide reductase MsrB"/>
    <property type="match status" value="1"/>
</dbReference>
<dbReference type="InterPro" id="IPR013766">
    <property type="entry name" value="Thioredoxin_domain"/>
</dbReference>
<feature type="domain" description="Thioredoxin" evidence="7">
    <location>
        <begin position="138"/>
        <end position="311"/>
    </location>
</feature>
<dbReference type="GO" id="GO:0008270">
    <property type="term" value="F:zinc ion binding"/>
    <property type="evidence" value="ECO:0007669"/>
    <property type="project" value="UniProtKB-UniRule"/>
</dbReference>
<dbReference type="Proteomes" id="UP000346198">
    <property type="component" value="Unassembled WGS sequence"/>
</dbReference>
<feature type="domain" description="MsrB" evidence="8">
    <location>
        <begin position="10"/>
        <end position="132"/>
    </location>
</feature>
<dbReference type="EC" id="1.8.4.12" evidence="6"/>
<proteinExistence type="inferred from homology"/>
<feature type="binding site" evidence="6">
    <location>
        <position position="98"/>
    </location>
    <ligand>
        <name>Zn(2+)</name>
        <dbReference type="ChEBI" id="CHEBI:29105"/>
    </ligand>
</feature>
<dbReference type="Gene3D" id="3.40.30.10">
    <property type="entry name" value="Glutaredoxin"/>
    <property type="match status" value="1"/>
</dbReference>
<dbReference type="PROSITE" id="PS51790">
    <property type="entry name" value="MSRB"/>
    <property type="match status" value="1"/>
</dbReference>
<dbReference type="CDD" id="cd02970">
    <property type="entry name" value="PRX_like2"/>
    <property type="match status" value="1"/>
</dbReference>
<evidence type="ECO:0000313" key="10">
    <source>
        <dbReference type="Proteomes" id="UP000346198"/>
    </source>
</evidence>
<evidence type="ECO:0000256" key="6">
    <source>
        <dbReference type="HAMAP-Rule" id="MF_01400"/>
    </source>
</evidence>
<keyword evidence="3 6" id="KW-0862">Zinc</keyword>
<evidence type="ECO:0000256" key="2">
    <source>
        <dbReference type="ARBA" id="ARBA00022723"/>
    </source>
</evidence>
<dbReference type="InterPro" id="IPR036249">
    <property type="entry name" value="Thioredoxin-like_sf"/>
</dbReference>
<dbReference type="GO" id="GO:0006979">
    <property type="term" value="P:response to oxidative stress"/>
    <property type="evidence" value="ECO:0007669"/>
    <property type="project" value="InterPro"/>
</dbReference>
<dbReference type="HAMAP" id="MF_01400">
    <property type="entry name" value="MsrB"/>
    <property type="match status" value="1"/>
</dbReference>
<feature type="binding site" evidence="6">
    <location>
        <position position="49"/>
    </location>
    <ligand>
        <name>Zn(2+)</name>
        <dbReference type="ChEBI" id="CHEBI:29105"/>
    </ligand>
</feature>
<dbReference type="NCBIfam" id="TIGR00357">
    <property type="entry name" value="peptide-methionine (R)-S-oxide reductase MsrB"/>
    <property type="match status" value="1"/>
</dbReference>
<feature type="binding site" evidence="6">
    <location>
        <position position="52"/>
    </location>
    <ligand>
        <name>Zn(2+)</name>
        <dbReference type="ChEBI" id="CHEBI:29105"/>
    </ligand>
</feature>
<organism evidence="9 10">
    <name type="scientific">Pontiella sulfatireligans</name>
    <dbReference type="NCBI Taxonomy" id="2750658"/>
    <lineage>
        <taxon>Bacteria</taxon>
        <taxon>Pseudomonadati</taxon>
        <taxon>Kiritimatiellota</taxon>
        <taxon>Kiritimatiellia</taxon>
        <taxon>Kiritimatiellales</taxon>
        <taxon>Pontiellaceae</taxon>
        <taxon>Pontiella</taxon>
    </lineage>
</organism>
<accession>A0A6C2UMS0</accession>
<comment type="catalytic activity">
    <reaction evidence="5 6">
        <text>L-methionyl-[protein] + [thioredoxin]-disulfide + H2O = L-methionyl-(R)-S-oxide-[protein] + [thioredoxin]-dithiol</text>
        <dbReference type="Rhea" id="RHEA:24164"/>
        <dbReference type="Rhea" id="RHEA-COMP:10698"/>
        <dbReference type="Rhea" id="RHEA-COMP:10700"/>
        <dbReference type="Rhea" id="RHEA-COMP:12313"/>
        <dbReference type="Rhea" id="RHEA-COMP:12314"/>
        <dbReference type="ChEBI" id="CHEBI:15377"/>
        <dbReference type="ChEBI" id="CHEBI:16044"/>
        <dbReference type="ChEBI" id="CHEBI:29950"/>
        <dbReference type="ChEBI" id="CHEBI:45764"/>
        <dbReference type="ChEBI" id="CHEBI:50058"/>
        <dbReference type="EC" id="1.8.4.12"/>
    </reaction>
</comment>
<keyword evidence="2 6" id="KW-0479">Metal-binding</keyword>
<dbReference type="GO" id="GO:0030091">
    <property type="term" value="P:protein repair"/>
    <property type="evidence" value="ECO:0007669"/>
    <property type="project" value="InterPro"/>
</dbReference>
<evidence type="ECO:0000256" key="3">
    <source>
        <dbReference type="ARBA" id="ARBA00022833"/>
    </source>
</evidence>
<dbReference type="AlphaFoldDB" id="A0A6C2UMS0"/>
<reference evidence="9 10" key="1">
    <citation type="submission" date="2019-04" db="EMBL/GenBank/DDBJ databases">
        <authorList>
            <person name="Van Vliet M D."/>
        </authorList>
    </citation>
    <scope>NUCLEOTIDE SEQUENCE [LARGE SCALE GENOMIC DNA]</scope>
    <source>
        <strain evidence="9 10">F21</strain>
    </source>
</reference>
<dbReference type="Pfam" id="PF00578">
    <property type="entry name" value="AhpC-TSA"/>
    <property type="match status" value="1"/>
</dbReference>
<dbReference type="GO" id="GO:0005737">
    <property type="term" value="C:cytoplasm"/>
    <property type="evidence" value="ECO:0007669"/>
    <property type="project" value="TreeGrafter"/>
</dbReference>
<dbReference type="InterPro" id="IPR028427">
    <property type="entry name" value="Met_Sox_Rdtase_MsrB"/>
</dbReference>
<evidence type="ECO:0000259" key="7">
    <source>
        <dbReference type="PROSITE" id="PS51352"/>
    </source>
</evidence>
<dbReference type="GO" id="GO:0033743">
    <property type="term" value="F:peptide-methionine (R)-S-oxide reductase activity"/>
    <property type="evidence" value="ECO:0007669"/>
    <property type="project" value="UniProtKB-UniRule"/>
</dbReference>
<dbReference type="Gene3D" id="2.170.150.20">
    <property type="entry name" value="Peptide methionine sulfoxide reductase"/>
    <property type="match status" value="1"/>
</dbReference>
<dbReference type="SUPFAM" id="SSF51316">
    <property type="entry name" value="Mss4-like"/>
    <property type="match status" value="1"/>
</dbReference>
<dbReference type="EMBL" id="CAAHFH010000002">
    <property type="protein sequence ID" value="VGO21582.1"/>
    <property type="molecule type" value="Genomic_DNA"/>
</dbReference>
<comment type="cofactor">
    <cofactor evidence="6">
        <name>Zn(2+)</name>
        <dbReference type="ChEBI" id="CHEBI:29105"/>
    </cofactor>
    <text evidence="6">Binds 1 zinc ion per subunit. The zinc ion is important for the structural integrity of the protein.</text>
</comment>
<dbReference type="PANTHER" id="PTHR10173:SF52">
    <property type="entry name" value="METHIONINE-R-SULFOXIDE REDUCTASE B1"/>
    <property type="match status" value="1"/>
</dbReference>
<gene>
    <name evidence="6 9" type="primary">msrB</name>
    <name evidence="9" type="ORF">SCARR_03656</name>
</gene>
<evidence type="ECO:0000256" key="1">
    <source>
        <dbReference type="ARBA" id="ARBA00007174"/>
    </source>
</evidence>
<dbReference type="SUPFAM" id="SSF52833">
    <property type="entry name" value="Thioredoxin-like"/>
    <property type="match status" value="1"/>
</dbReference>
<keyword evidence="10" id="KW-1185">Reference proteome</keyword>
<dbReference type="InterPro" id="IPR011057">
    <property type="entry name" value="Mss4-like_sf"/>
</dbReference>
<feature type="binding site" evidence="6">
    <location>
        <position position="101"/>
    </location>
    <ligand>
        <name>Zn(2+)</name>
        <dbReference type="ChEBI" id="CHEBI:29105"/>
    </ligand>
</feature>
<evidence type="ECO:0000259" key="8">
    <source>
        <dbReference type="PROSITE" id="PS51790"/>
    </source>
</evidence>
<evidence type="ECO:0000256" key="5">
    <source>
        <dbReference type="ARBA" id="ARBA00048488"/>
    </source>
</evidence>
<dbReference type="PROSITE" id="PS51352">
    <property type="entry name" value="THIOREDOXIN_2"/>
    <property type="match status" value="1"/>
</dbReference>
<feature type="active site" description="Nucleophile" evidence="6">
    <location>
        <position position="121"/>
    </location>
</feature>
<keyword evidence="4 6" id="KW-0560">Oxidoreductase</keyword>
<dbReference type="Pfam" id="PF01641">
    <property type="entry name" value="SelR"/>
    <property type="match status" value="1"/>
</dbReference>
<evidence type="ECO:0000313" key="9">
    <source>
        <dbReference type="EMBL" id="VGO21582.1"/>
    </source>
</evidence>
<dbReference type="PANTHER" id="PTHR10173">
    <property type="entry name" value="METHIONINE SULFOXIDE REDUCTASE"/>
    <property type="match status" value="1"/>
</dbReference>
<comment type="similarity">
    <text evidence="1 6">Belongs to the MsrB Met sulfoxide reductase family.</text>
</comment>
<sequence length="312" mass="34281">MDANKVAKTKTEWKEQLTPEQYHVTREKGTERPYTGKYWNSKELGIYSCVCCGTDLFLSDTKFDSGCGWPSYFTPVDDQVITENRDVSAGMVRTEVVCTKCDAHLGHVFPDGPPPTGLRYCINSASIDFRKMDEPGPLKVGQPVPEVALATVEGLPFDLRAAAAKQPLVLIFYRGGWCPYCSKHLGQLQQIEGELRELGFRILAVSPDRPEKLKATADKNELSYTLLSDVSMAAAKAFGLAFTVDGATLEKYAGYGIDLEDASGQAHHMLPVPAVYLVGTDGLIDFAYSNPDYKTRLAPEDLLSVAKEASKH</sequence>